<accession>A0A3Q8X8D2</accession>
<organism evidence="2 3">
    <name type="scientific">Paenibacillus albus</name>
    <dbReference type="NCBI Taxonomy" id="2495582"/>
    <lineage>
        <taxon>Bacteria</taxon>
        <taxon>Bacillati</taxon>
        <taxon>Bacillota</taxon>
        <taxon>Bacilli</taxon>
        <taxon>Bacillales</taxon>
        <taxon>Paenibacillaceae</taxon>
        <taxon>Paenibacillus</taxon>
    </lineage>
</organism>
<keyword evidence="2" id="KW-0808">Transferase</keyword>
<dbReference type="PROSITE" id="PS51186">
    <property type="entry name" value="GNAT"/>
    <property type="match status" value="1"/>
</dbReference>
<dbReference type="AlphaFoldDB" id="A0A3Q8X8D2"/>
<dbReference type="EMBL" id="CP034437">
    <property type="protein sequence ID" value="AZN41206.1"/>
    <property type="molecule type" value="Genomic_DNA"/>
</dbReference>
<protein>
    <submittedName>
        <fullName evidence="2">GNAT family N-acetyltransferase</fullName>
    </submittedName>
</protein>
<dbReference type="InterPro" id="IPR000182">
    <property type="entry name" value="GNAT_dom"/>
</dbReference>
<gene>
    <name evidence="2" type="ORF">EJC50_17160</name>
</gene>
<dbReference type="InterPro" id="IPR016181">
    <property type="entry name" value="Acyl_CoA_acyltransferase"/>
</dbReference>
<dbReference type="Proteomes" id="UP000272528">
    <property type="component" value="Chromosome"/>
</dbReference>
<sequence>MLQMAVTVRAYHAGLEEQVDQISHKAWVLFKYNKDYDYPMMSCVFNEQDELIALGYIRKGYDDDHDVMEVVMDVNERGAERISEVRIALYPALIEISQAIRNPNKRTKLVAWNDFHGCGEFRYDEEFAPFQTYYYAKLSLEKGYPEIQMPSGIEVRHHPMETIEERMKYTEVENHYLKGVVYRSVNMLEWMMAGPELHTIAAFDGDELVGSVMCWQTGAVDRFFVHPRWRNTGLGEYLLTKGFEYHLQKGRTEVDTLVHAKDEPTMRLLESMGYSFPVKLELYAMNMK</sequence>
<dbReference type="Pfam" id="PF00583">
    <property type="entry name" value="Acetyltransf_1"/>
    <property type="match status" value="1"/>
</dbReference>
<dbReference type="CDD" id="cd04301">
    <property type="entry name" value="NAT_SF"/>
    <property type="match status" value="1"/>
</dbReference>
<dbReference type="SUPFAM" id="SSF55729">
    <property type="entry name" value="Acyl-CoA N-acyltransferases (Nat)"/>
    <property type="match status" value="1"/>
</dbReference>
<reference evidence="3" key="1">
    <citation type="submission" date="2018-12" db="EMBL/GenBank/DDBJ databases">
        <title>Genome sequence of Peanibacillus sp.</title>
        <authorList>
            <person name="Subramani G."/>
            <person name="Srinivasan S."/>
            <person name="Kim M.K."/>
        </authorList>
    </citation>
    <scope>NUCLEOTIDE SEQUENCE [LARGE SCALE GENOMIC DNA]</scope>
    <source>
        <strain evidence="3">18JY67-1</strain>
    </source>
</reference>
<dbReference type="Gene3D" id="3.40.630.30">
    <property type="match status" value="1"/>
</dbReference>
<dbReference type="OrthoDB" id="1897483at2"/>
<dbReference type="KEGG" id="palb:EJC50_17160"/>
<evidence type="ECO:0000313" key="2">
    <source>
        <dbReference type="EMBL" id="AZN41206.1"/>
    </source>
</evidence>
<name>A0A3Q8X8D2_9BACL</name>
<evidence type="ECO:0000259" key="1">
    <source>
        <dbReference type="PROSITE" id="PS51186"/>
    </source>
</evidence>
<feature type="domain" description="N-acetyltransferase" evidence="1">
    <location>
        <begin position="155"/>
        <end position="288"/>
    </location>
</feature>
<dbReference type="GO" id="GO:0016747">
    <property type="term" value="F:acyltransferase activity, transferring groups other than amino-acyl groups"/>
    <property type="evidence" value="ECO:0007669"/>
    <property type="project" value="InterPro"/>
</dbReference>
<proteinExistence type="predicted"/>
<keyword evidence="3" id="KW-1185">Reference proteome</keyword>
<evidence type="ECO:0000313" key="3">
    <source>
        <dbReference type="Proteomes" id="UP000272528"/>
    </source>
</evidence>